<protein>
    <submittedName>
        <fullName evidence="4">TetR/AcrR family transcriptional regulator</fullName>
    </submittedName>
</protein>
<dbReference type="InterPro" id="IPR009057">
    <property type="entry name" value="Homeodomain-like_sf"/>
</dbReference>
<dbReference type="EMBL" id="JAHZIK010000393">
    <property type="protein sequence ID" value="MBW7455599.1"/>
    <property type="molecule type" value="Genomic_DNA"/>
</dbReference>
<dbReference type="InterPro" id="IPR001647">
    <property type="entry name" value="HTH_TetR"/>
</dbReference>
<dbReference type="InterPro" id="IPR036271">
    <property type="entry name" value="Tet_transcr_reg_TetR-rel_C_sf"/>
</dbReference>
<dbReference type="Gene3D" id="1.10.10.60">
    <property type="entry name" value="Homeodomain-like"/>
    <property type="match status" value="1"/>
</dbReference>
<dbReference type="Gene3D" id="1.10.357.10">
    <property type="entry name" value="Tetracycline Repressor, domain 2"/>
    <property type="match status" value="1"/>
</dbReference>
<keyword evidence="1 2" id="KW-0238">DNA-binding</keyword>
<dbReference type="InterPro" id="IPR050624">
    <property type="entry name" value="HTH-type_Tx_Regulator"/>
</dbReference>
<dbReference type="PANTHER" id="PTHR43479:SF11">
    <property type="entry name" value="ACREF_ENVCD OPERON REPRESSOR-RELATED"/>
    <property type="match status" value="1"/>
</dbReference>
<dbReference type="SUPFAM" id="SSF48498">
    <property type="entry name" value="Tetracyclin repressor-like, C-terminal domain"/>
    <property type="match status" value="1"/>
</dbReference>
<feature type="DNA-binding region" description="H-T-H motif" evidence="2">
    <location>
        <begin position="36"/>
        <end position="55"/>
    </location>
</feature>
<organism evidence="4 5">
    <name type="scientific">Paenibacillus sepulcri</name>
    <dbReference type="NCBI Taxonomy" id="359917"/>
    <lineage>
        <taxon>Bacteria</taxon>
        <taxon>Bacillati</taxon>
        <taxon>Bacillota</taxon>
        <taxon>Bacilli</taxon>
        <taxon>Bacillales</taxon>
        <taxon>Paenibacillaceae</taxon>
        <taxon>Paenibacillus</taxon>
    </lineage>
</organism>
<dbReference type="Pfam" id="PF00440">
    <property type="entry name" value="TetR_N"/>
    <property type="match status" value="1"/>
</dbReference>
<dbReference type="Proteomes" id="UP001519887">
    <property type="component" value="Unassembled WGS sequence"/>
</dbReference>
<name>A0ABS7C3X7_9BACL</name>
<accession>A0ABS7C3X7</accession>
<feature type="domain" description="HTH tetR-type" evidence="3">
    <location>
        <begin position="13"/>
        <end position="73"/>
    </location>
</feature>
<reference evidence="4 5" key="1">
    <citation type="submission" date="2021-07" db="EMBL/GenBank/DDBJ databases">
        <title>Paenibacillus radiodurans sp. nov., isolated from the southeastern edge of Tengger Desert.</title>
        <authorList>
            <person name="Zhang G."/>
        </authorList>
    </citation>
    <scope>NUCLEOTIDE SEQUENCE [LARGE SCALE GENOMIC DNA]</scope>
    <source>
        <strain evidence="4 5">CCM 7311</strain>
    </source>
</reference>
<evidence type="ECO:0000256" key="1">
    <source>
        <dbReference type="ARBA" id="ARBA00023125"/>
    </source>
</evidence>
<evidence type="ECO:0000259" key="3">
    <source>
        <dbReference type="PROSITE" id="PS50977"/>
    </source>
</evidence>
<dbReference type="PRINTS" id="PR00455">
    <property type="entry name" value="HTHTETR"/>
</dbReference>
<evidence type="ECO:0000313" key="5">
    <source>
        <dbReference type="Proteomes" id="UP001519887"/>
    </source>
</evidence>
<dbReference type="RefSeq" id="WP_210038688.1">
    <property type="nucleotide sequence ID" value="NZ_JBHLVU010000011.1"/>
</dbReference>
<dbReference type="PANTHER" id="PTHR43479">
    <property type="entry name" value="ACREF/ENVCD OPERON REPRESSOR-RELATED"/>
    <property type="match status" value="1"/>
</dbReference>
<dbReference type="SUPFAM" id="SSF46689">
    <property type="entry name" value="Homeodomain-like"/>
    <property type="match status" value="1"/>
</dbReference>
<proteinExistence type="predicted"/>
<evidence type="ECO:0000256" key="2">
    <source>
        <dbReference type="PROSITE-ProRule" id="PRU00335"/>
    </source>
</evidence>
<evidence type="ECO:0000313" key="4">
    <source>
        <dbReference type="EMBL" id="MBW7455599.1"/>
    </source>
</evidence>
<comment type="caution">
    <text evidence="4">The sequence shown here is derived from an EMBL/GenBank/DDBJ whole genome shotgun (WGS) entry which is preliminary data.</text>
</comment>
<keyword evidence="5" id="KW-1185">Reference proteome</keyword>
<dbReference type="PROSITE" id="PS50977">
    <property type="entry name" value="HTH_TETR_2"/>
    <property type="match status" value="1"/>
</dbReference>
<sequence>MKATETSRQLKGKETQKRIFAVAKELIITKGYNNVTVDEICEKCSLSKGAFYIHYKSKEDIVRKLYRDDITEYMNENFRKFTLEHKDASPIDKLKTFMMCTLRFPSVVGEELTKLSFIVNLSPKSPEQSSFFADCLEPELLMGIIDEGVSGSVFRNDLSTEEIVNYVYSYLTGALITWCLSNFAYDIATTGEKSVGVFIKGLQ</sequence>
<gene>
    <name evidence="4" type="ORF">K0U00_16360</name>
</gene>